<reference evidence="2" key="1">
    <citation type="submission" date="2020-11" db="EMBL/GenBank/DDBJ databases">
        <title>Nocardioides cynanchi sp. nov., isolated from soil of rhizosphere of Cynanchum wilfordii.</title>
        <authorList>
            <person name="Lee J.-S."/>
            <person name="Suh M.K."/>
            <person name="Kim J.-S."/>
        </authorList>
    </citation>
    <scope>NUCLEOTIDE SEQUENCE</scope>
    <source>
        <strain evidence="2">KCTC 19276</strain>
    </source>
</reference>
<evidence type="ECO:0000256" key="1">
    <source>
        <dbReference type="SAM" id="MobiDB-lite"/>
    </source>
</evidence>
<accession>A0A930VNP5</accession>
<dbReference type="EMBL" id="JADKPO010000011">
    <property type="protein sequence ID" value="MBF4768095.1"/>
    <property type="molecule type" value="Genomic_DNA"/>
</dbReference>
<dbReference type="GO" id="GO:0003989">
    <property type="term" value="F:acetyl-CoA carboxylase activity"/>
    <property type="evidence" value="ECO:0007669"/>
    <property type="project" value="InterPro"/>
</dbReference>
<dbReference type="Proteomes" id="UP000660668">
    <property type="component" value="Unassembled WGS sequence"/>
</dbReference>
<feature type="compositionally biased region" description="Basic residues" evidence="1">
    <location>
        <begin position="55"/>
        <end position="65"/>
    </location>
</feature>
<keyword evidence="3" id="KW-1185">Reference proteome</keyword>
<dbReference type="InterPro" id="IPR032716">
    <property type="entry name" value="ACC_epsilon"/>
</dbReference>
<protein>
    <submittedName>
        <fullName evidence="2">Acyl-CoA carboxylase subunit epsilon</fullName>
    </submittedName>
</protein>
<feature type="region of interest" description="Disordered" evidence="1">
    <location>
        <begin position="42"/>
        <end position="76"/>
    </location>
</feature>
<evidence type="ECO:0000313" key="3">
    <source>
        <dbReference type="Proteomes" id="UP000660668"/>
    </source>
</evidence>
<sequence>MNPSSVEPVETKPLLRIVRGDATPEEIAALVAVVASMGGIAPAKAKPRSTWAHPARGHREVHRHSVGTWRASGLPR</sequence>
<gene>
    <name evidence="2" type="ORF">ISU10_09975</name>
</gene>
<dbReference type="GO" id="GO:0004658">
    <property type="term" value="F:propionyl-CoA carboxylase activity"/>
    <property type="evidence" value="ECO:0007669"/>
    <property type="project" value="InterPro"/>
</dbReference>
<name>A0A930VNP5_9ACTN</name>
<dbReference type="AlphaFoldDB" id="A0A930VNP5"/>
<comment type="caution">
    <text evidence="2">The sequence shown here is derived from an EMBL/GenBank/DDBJ whole genome shotgun (WGS) entry which is preliminary data.</text>
</comment>
<organism evidence="2 3">
    <name type="scientific">Nocardioides agariphilus</name>
    <dbReference type="NCBI Taxonomy" id="433664"/>
    <lineage>
        <taxon>Bacteria</taxon>
        <taxon>Bacillati</taxon>
        <taxon>Actinomycetota</taxon>
        <taxon>Actinomycetes</taxon>
        <taxon>Propionibacteriales</taxon>
        <taxon>Nocardioidaceae</taxon>
        <taxon>Nocardioides</taxon>
    </lineage>
</organism>
<dbReference type="Pfam" id="PF13822">
    <property type="entry name" value="ACC_epsilon"/>
    <property type="match status" value="1"/>
</dbReference>
<evidence type="ECO:0000313" key="2">
    <source>
        <dbReference type="EMBL" id="MBF4768095.1"/>
    </source>
</evidence>
<proteinExistence type="predicted"/>
<dbReference type="RefSeq" id="WP_194696250.1">
    <property type="nucleotide sequence ID" value="NZ_JADKPO010000011.1"/>
</dbReference>